<proteinExistence type="predicted"/>
<name>A0A4R1I0Z4_PSEEN</name>
<gene>
    <name evidence="1" type="ORF">EV378_3435</name>
</gene>
<dbReference type="EMBL" id="SMFZ01000001">
    <property type="protein sequence ID" value="TCK27563.1"/>
    <property type="molecule type" value="Genomic_DNA"/>
</dbReference>
<dbReference type="RefSeq" id="WP_165922317.1">
    <property type="nucleotide sequence ID" value="NZ_SMFZ01000001.1"/>
</dbReference>
<protein>
    <submittedName>
        <fullName evidence="1">Uncharacterized protein</fullName>
    </submittedName>
</protein>
<evidence type="ECO:0000313" key="1">
    <source>
        <dbReference type="EMBL" id="TCK27563.1"/>
    </source>
</evidence>
<dbReference type="AlphaFoldDB" id="A0A4R1I0Z4"/>
<sequence length="58" mass="6206">MELVVDVTETDGRLQGTVRRPASTVTHPFSGTLELLACLERLGCGEDTARTRATGETS</sequence>
<evidence type="ECO:0000313" key="2">
    <source>
        <dbReference type="Proteomes" id="UP000295560"/>
    </source>
</evidence>
<comment type="caution">
    <text evidence="1">The sequence shown here is derived from an EMBL/GenBank/DDBJ whole genome shotgun (WGS) entry which is preliminary data.</text>
</comment>
<reference evidence="1 2" key="1">
    <citation type="submission" date="2019-03" db="EMBL/GenBank/DDBJ databases">
        <title>Sequencing the genomes of 1000 actinobacteria strains.</title>
        <authorList>
            <person name="Klenk H.-P."/>
        </authorList>
    </citation>
    <scope>NUCLEOTIDE SEQUENCE [LARGE SCALE GENOMIC DNA]</scope>
    <source>
        <strain evidence="1 2">DSM 44969</strain>
    </source>
</reference>
<keyword evidence="2" id="KW-1185">Reference proteome</keyword>
<accession>A0A4R1I0Z4</accession>
<dbReference type="Proteomes" id="UP000295560">
    <property type="component" value="Unassembled WGS sequence"/>
</dbReference>
<organism evidence="1 2">
    <name type="scientific">Pseudonocardia endophytica</name>
    <dbReference type="NCBI Taxonomy" id="401976"/>
    <lineage>
        <taxon>Bacteria</taxon>
        <taxon>Bacillati</taxon>
        <taxon>Actinomycetota</taxon>
        <taxon>Actinomycetes</taxon>
        <taxon>Pseudonocardiales</taxon>
        <taxon>Pseudonocardiaceae</taxon>
        <taxon>Pseudonocardia</taxon>
    </lineage>
</organism>